<comment type="caution">
    <text evidence="16">The sequence shown here is derived from an EMBL/GenBank/DDBJ whole genome shotgun (WGS) entry which is preliminary data.</text>
</comment>
<dbReference type="Gene3D" id="2.60.120.940">
    <property type="entry name" value="EmbC, C-terminal domain, subdomain 2"/>
    <property type="match status" value="1"/>
</dbReference>
<evidence type="ECO:0000259" key="14">
    <source>
        <dbReference type="Pfam" id="PF14896"/>
    </source>
</evidence>
<evidence type="ECO:0000256" key="5">
    <source>
        <dbReference type="ARBA" id="ARBA00022676"/>
    </source>
</evidence>
<evidence type="ECO:0000259" key="13">
    <source>
        <dbReference type="Pfam" id="PF04602"/>
    </source>
</evidence>
<feature type="domain" description="Arabinosyltransferase C-terminal" evidence="14">
    <location>
        <begin position="783"/>
        <end position="1032"/>
    </location>
</feature>
<evidence type="ECO:0000256" key="8">
    <source>
        <dbReference type="ARBA" id="ARBA00022989"/>
    </source>
</evidence>
<dbReference type="InterPro" id="IPR007680">
    <property type="entry name" value="Arabino_trans_central"/>
</dbReference>
<feature type="transmembrane region" description="Helical" evidence="12">
    <location>
        <begin position="639"/>
        <end position="658"/>
    </location>
</feature>
<dbReference type="InterPro" id="IPR040920">
    <property type="entry name" value="Arabino_trans_N"/>
</dbReference>
<feature type="domain" description="Arabinosyltransferase C-terminal" evidence="14">
    <location>
        <begin position="700"/>
        <end position="775"/>
    </location>
</feature>
<reference evidence="16 17" key="1">
    <citation type="submission" date="2019-03" db="EMBL/GenBank/DDBJ databases">
        <title>Draft genome sequences of novel Actinobacteria.</title>
        <authorList>
            <person name="Sahin N."/>
            <person name="Ay H."/>
            <person name="Saygin H."/>
        </authorList>
    </citation>
    <scope>NUCLEOTIDE SEQUENCE [LARGE SCALE GENOMIC DNA]</scope>
    <source>
        <strain evidence="16 17">5K548</strain>
    </source>
</reference>
<dbReference type="GO" id="GO:0005886">
    <property type="term" value="C:plasma membrane"/>
    <property type="evidence" value="ECO:0007669"/>
    <property type="project" value="UniProtKB-SubCell"/>
</dbReference>
<dbReference type="Pfam" id="PF14896">
    <property type="entry name" value="Arabino_trans_C"/>
    <property type="match status" value="2"/>
</dbReference>
<gene>
    <name evidence="16" type="ORF">E1202_25385</name>
</gene>
<dbReference type="GO" id="GO:0052636">
    <property type="term" value="F:arabinosyltransferase activity"/>
    <property type="evidence" value="ECO:0007669"/>
    <property type="project" value="InterPro"/>
</dbReference>
<keyword evidence="9 12" id="KW-0472">Membrane</keyword>
<keyword evidence="17" id="KW-1185">Reference proteome</keyword>
<name>A0A4R5BDU0_9PSEU</name>
<evidence type="ECO:0000256" key="2">
    <source>
        <dbReference type="ARBA" id="ARBA00004651"/>
    </source>
</evidence>
<comment type="function">
    <text evidence="1">Arabinosyl transferase responsible for the polymerization of arabinose into the arabinan of arabinogalactan.</text>
</comment>
<dbReference type="Pfam" id="PF04602">
    <property type="entry name" value="Arabinose_trans"/>
    <property type="match status" value="1"/>
</dbReference>
<dbReference type="AlphaFoldDB" id="A0A4R5BDU0"/>
<evidence type="ECO:0000256" key="10">
    <source>
        <dbReference type="ARBA" id="ARBA00023316"/>
    </source>
</evidence>
<dbReference type="InterPro" id="IPR042486">
    <property type="entry name" value="Arabino_trans_C_2"/>
</dbReference>
<dbReference type="GO" id="GO:0071766">
    <property type="term" value="P:Actinobacterium-type cell wall biogenesis"/>
    <property type="evidence" value="ECO:0007669"/>
    <property type="project" value="InterPro"/>
</dbReference>
<evidence type="ECO:0000313" key="17">
    <source>
        <dbReference type="Proteomes" id="UP000294723"/>
    </source>
</evidence>
<protein>
    <submittedName>
        <fullName evidence="16">Arabinosyltransferase</fullName>
    </submittedName>
</protein>
<evidence type="ECO:0000256" key="6">
    <source>
        <dbReference type="ARBA" id="ARBA00022679"/>
    </source>
</evidence>
<accession>A0A4R5BDU0</accession>
<evidence type="ECO:0000259" key="15">
    <source>
        <dbReference type="Pfam" id="PF17689"/>
    </source>
</evidence>
<feature type="transmembrane region" description="Helical" evidence="12">
    <location>
        <begin position="254"/>
        <end position="272"/>
    </location>
</feature>
<feature type="transmembrane region" description="Helical" evidence="12">
    <location>
        <begin position="380"/>
        <end position="398"/>
    </location>
</feature>
<feature type="transmembrane region" description="Helical" evidence="12">
    <location>
        <begin position="599"/>
        <end position="619"/>
    </location>
</feature>
<keyword evidence="10" id="KW-0961">Cell wall biogenesis/degradation</keyword>
<evidence type="ECO:0000256" key="11">
    <source>
        <dbReference type="SAM" id="MobiDB-lite"/>
    </source>
</evidence>
<feature type="region of interest" description="Disordered" evidence="11">
    <location>
        <begin position="767"/>
        <end position="786"/>
    </location>
</feature>
<feature type="transmembrane region" description="Helical" evidence="12">
    <location>
        <begin position="446"/>
        <end position="467"/>
    </location>
</feature>
<keyword evidence="5" id="KW-0328">Glycosyltransferase</keyword>
<dbReference type="EMBL" id="SMLA01000053">
    <property type="protein sequence ID" value="TDD83449.1"/>
    <property type="molecule type" value="Genomic_DNA"/>
</dbReference>
<feature type="compositionally biased region" description="Basic and acidic residues" evidence="11">
    <location>
        <begin position="1047"/>
        <end position="1058"/>
    </location>
</feature>
<evidence type="ECO:0000256" key="4">
    <source>
        <dbReference type="ARBA" id="ARBA00022475"/>
    </source>
</evidence>
<evidence type="ECO:0000256" key="7">
    <source>
        <dbReference type="ARBA" id="ARBA00022692"/>
    </source>
</evidence>
<evidence type="ECO:0000256" key="12">
    <source>
        <dbReference type="SAM" id="Phobius"/>
    </source>
</evidence>
<evidence type="ECO:0000256" key="1">
    <source>
        <dbReference type="ARBA" id="ARBA00003001"/>
    </source>
</evidence>
<dbReference type="Pfam" id="PF17689">
    <property type="entry name" value="Arabino_trans_N"/>
    <property type="match status" value="1"/>
</dbReference>
<keyword evidence="4" id="KW-1003">Cell membrane</keyword>
<comment type="similarity">
    <text evidence="3">Belongs to the emb family.</text>
</comment>
<feature type="transmembrane region" description="Helical" evidence="12">
    <location>
        <begin position="325"/>
        <end position="343"/>
    </location>
</feature>
<feature type="domain" description="Arabinosyltransferas concanavalin like" evidence="15">
    <location>
        <begin position="50"/>
        <end position="201"/>
    </location>
</feature>
<dbReference type="InterPro" id="IPR032731">
    <property type="entry name" value="Arabino_trans_C"/>
</dbReference>
<feature type="compositionally biased region" description="Polar residues" evidence="11">
    <location>
        <begin position="769"/>
        <end position="780"/>
    </location>
</feature>
<comment type="subcellular location">
    <subcellularLocation>
        <location evidence="2">Cell membrane</location>
        <topology evidence="2">Multi-pass membrane protein</topology>
    </subcellularLocation>
</comment>
<feature type="transmembrane region" description="Helical" evidence="12">
    <location>
        <begin position="569"/>
        <end position="592"/>
    </location>
</feature>
<feature type="transmembrane region" description="Helical" evidence="12">
    <location>
        <begin position="404"/>
        <end position="426"/>
    </location>
</feature>
<feature type="transmembrane region" description="Helical" evidence="12">
    <location>
        <begin position="355"/>
        <end position="371"/>
    </location>
</feature>
<organism evidence="16 17">
    <name type="scientific">Saccharopolyspora karakumensis</name>
    <dbReference type="NCBI Taxonomy" id="2530386"/>
    <lineage>
        <taxon>Bacteria</taxon>
        <taxon>Bacillati</taxon>
        <taxon>Actinomycetota</taxon>
        <taxon>Actinomycetes</taxon>
        <taxon>Pseudonocardiales</taxon>
        <taxon>Pseudonocardiaceae</taxon>
        <taxon>Saccharopolyspora</taxon>
    </lineage>
</organism>
<evidence type="ECO:0000256" key="3">
    <source>
        <dbReference type="ARBA" id="ARBA00008195"/>
    </source>
</evidence>
<keyword evidence="7 12" id="KW-0812">Transmembrane</keyword>
<dbReference type="GO" id="GO:0071555">
    <property type="term" value="P:cell wall organization"/>
    <property type="evidence" value="ECO:0007669"/>
    <property type="project" value="UniProtKB-KW"/>
</dbReference>
<feature type="domain" description="Arabinofuranosyltransferase central" evidence="13">
    <location>
        <begin position="205"/>
        <end position="662"/>
    </location>
</feature>
<feature type="transmembrane region" description="Helical" evidence="12">
    <location>
        <begin position="514"/>
        <end position="534"/>
    </location>
</feature>
<keyword evidence="6 16" id="KW-0808">Transferase</keyword>
<feature type="region of interest" description="Disordered" evidence="11">
    <location>
        <begin position="1037"/>
        <end position="1058"/>
    </location>
</feature>
<sequence length="1058" mass="112467">MLRCRHRLGRAASSGQLTVRLFRSARGWAILFGLLGSVAALAVPFMPVEHQSTTLEWPTAQGTRAVSAPLVAYSPLSLDLRVPCATARGLDARSAGPDALLSTNPPESPYGDLTGLRLDVHDGQLRLIVRGQQLGAGNLPPGDCTIAVRSDGNGTSAVVGNERIADVTGDSRPQMTGIYSQLDSAVDDVRGVAFTAEVDNRYDTSPTGLKVGVIALALLGCAGSLIALRRIDVTSAHRPRALTRARWRPTARDVVVTAALVAWWLIGAMTADDGYFLTMARTRDDLGYVNDFYRWFSGTVAPLGWFVELQAWWVSISTATPWVRVPALAMGVASWALISRGVLPRLGGQVRRSGAAGWAAAAVFLACWLPYDNGLRPESIVVVLALLALCAAESAIATRRLTPLAFGLIVAAFSVAVNPHGTVAALPFLAGAKPLLQLVGPRAEQFGWPAVLATIAAPGLVVLAAAFGDQTLGSVADATAVRTDIGPSQSWYQELSRYTLLFGQTADGSLTRRFAVLLLMLCAATCAVVLLRRGRIRGAALGPSRRLLAVTGLYFVALALTPTKHTHHFGVLAAVGGAVAALAALATGGTVLRSRRNRAGFFAGLMVVLAFCFTGNNSWWYVSGWGVPWFDKPPSINGYAASSVALLIAAGAAVVALIEHLRFDPDRTPKPAESDRSRALRLGTAPLSLVCALLMLAELASLAKVIPERWHTYNMATDNVRQLFGLSCGLSDYIDVERDPLASVLTISAHQPTDVTGELNSGFRRDGLPSTTNASGTANWTPPHRFGSDRAPVWGSHGAPAGVAELRTSWYDLPRSAAAGETPLVVSAAGTTTAPNSLVVEFGRDTPQGFEVVHRARVAQGPDPSWRDHRIGVDGAARGATKARITAHDRTLGKDGWLAVSAPRAPHLTSMTDFVGEAPTFVEWTAALAHPCLQITSIHHGIAELPRFRVSGGGEVRDIGQGWSSPDSGGPFGYLNVATSMVELPTYLINDINRDWGSLYAVHPYEPHALPAAAAMHVRGQVRWGWWRPGPLPKPVQLPGDVANSYDRTDLHPDPAGE</sequence>
<keyword evidence="8 12" id="KW-1133">Transmembrane helix</keyword>
<dbReference type="Gene3D" id="2.60.120.610">
    <property type="entry name" value="arabinofuranosyltransferase like domain"/>
    <property type="match status" value="1"/>
</dbReference>
<evidence type="ECO:0000256" key="9">
    <source>
        <dbReference type="ARBA" id="ARBA00023136"/>
    </source>
</evidence>
<feature type="transmembrane region" description="Helical" evidence="12">
    <location>
        <begin position="28"/>
        <end position="48"/>
    </location>
</feature>
<dbReference type="InterPro" id="IPR027451">
    <property type="entry name" value="EmbABC_dom1"/>
</dbReference>
<feature type="transmembrane region" description="Helical" evidence="12">
    <location>
        <begin position="679"/>
        <end position="697"/>
    </location>
</feature>
<proteinExistence type="inferred from homology"/>
<evidence type="ECO:0000313" key="16">
    <source>
        <dbReference type="EMBL" id="TDD83449.1"/>
    </source>
</evidence>
<feature type="transmembrane region" description="Helical" evidence="12">
    <location>
        <begin position="209"/>
        <end position="228"/>
    </location>
</feature>
<dbReference type="Proteomes" id="UP000294723">
    <property type="component" value="Unassembled WGS sequence"/>
</dbReference>